<keyword evidence="7" id="KW-0547">Nucleotide-binding</keyword>
<dbReference type="GO" id="GO:0002949">
    <property type="term" value="P:tRNA threonylcarbamoyladenosine modification"/>
    <property type="evidence" value="ECO:0007669"/>
    <property type="project" value="InterPro"/>
</dbReference>
<dbReference type="EMBL" id="BMDO01000005">
    <property type="protein sequence ID" value="GGI50971.1"/>
    <property type="molecule type" value="Genomic_DNA"/>
</dbReference>
<keyword evidence="5" id="KW-0819">tRNA processing</keyword>
<evidence type="ECO:0000256" key="1">
    <source>
        <dbReference type="ARBA" id="ARBA00004496"/>
    </source>
</evidence>
<dbReference type="NCBIfam" id="TIGR00150">
    <property type="entry name" value="T6A_YjeE"/>
    <property type="match status" value="1"/>
</dbReference>
<dbReference type="GO" id="GO:0005737">
    <property type="term" value="C:cytoplasm"/>
    <property type="evidence" value="ECO:0007669"/>
    <property type="project" value="UniProtKB-SubCell"/>
</dbReference>
<keyword evidence="8" id="KW-0067">ATP-binding</keyword>
<keyword evidence="9" id="KW-0460">Magnesium</keyword>
<evidence type="ECO:0000256" key="7">
    <source>
        <dbReference type="ARBA" id="ARBA00022741"/>
    </source>
</evidence>
<dbReference type="Proteomes" id="UP000662074">
    <property type="component" value="Unassembled WGS sequence"/>
</dbReference>
<dbReference type="PANTHER" id="PTHR33540">
    <property type="entry name" value="TRNA THREONYLCARBAMOYLADENOSINE BIOSYNTHESIS PROTEIN TSAE"/>
    <property type="match status" value="1"/>
</dbReference>
<gene>
    <name evidence="11" type="ORF">GCM10011425_21830</name>
</gene>
<dbReference type="GO" id="GO:0046872">
    <property type="term" value="F:metal ion binding"/>
    <property type="evidence" value="ECO:0007669"/>
    <property type="project" value="UniProtKB-KW"/>
</dbReference>
<accession>A0A917J9H7</accession>
<comment type="similarity">
    <text evidence="2">Belongs to the TsaE family.</text>
</comment>
<dbReference type="SUPFAM" id="SSF52540">
    <property type="entry name" value="P-loop containing nucleoside triphosphate hydrolases"/>
    <property type="match status" value="1"/>
</dbReference>
<protein>
    <recommendedName>
        <fullName evidence="3">tRNA threonylcarbamoyladenosine biosynthesis protein TsaE</fullName>
    </recommendedName>
    <alternativeName>
        <fullName evidence="10">t(6)A37 threonylcarbamoyladenosine biosynthesis protein TsaE</fullName>
    </alternativeName>
</protein>
<comment type="subcellular location">
    <subcellularLocation>
        <location evidence="1">Cytoplasm</location>
    </subcellularLocation>
</comment>
<sequence length="143" mass="16208">MTPPVNNLSIAALAELPAAAQSLLNFAGDQKIFLFYGDMGAGKTTFIKALCEQLGVKEPVTSPTFSIVNEYMGSTAQVYHFDFYRLKSQDEALDMGYEEYFYSGNYCLIEWPEKIPDLLPHHYIKVSITLQEQQSRLFTFESI</sequence>
<reference evidence="11" key="2">
    <citation type="submission" date="2020-09" db="EMBL/GenBank/DDBJ databases">
        <authorList>
            <person name="Sun Q."/>
            <person name="Sedlacek I."/>
        </authorList>
    </citation>
    <scope>NUCLEOTIDE SEQUENCE</scope>
    <source>
        <strain evidence="11">CCM 8711</strain>
    </source>
</reference>
<evidence type="ECO:0000256" key="5">
    <source>
        <dbReference type="ARBA" id="ARBA00022694"/>
    </source>
</evidence>
<evidence type="ECO:0000256" key="8">
    <source>
        <dbReference type="ARBA" id="ARBA00022840"/>
    </source>
</evidence>
<dbReference type="PANTHER" id="PTHR33540:SF2">
    <property type="entry name" value="TRNA THREONYLCARBAMOYLADENOSINE BIOSYNTHESIS PROTEIN TSAE"/>
    <property type="match status" value="1"/>
</dbReference>
<keyword evidence="12" id="KW-1185">Reference proteome</keyword>
<keyword evidence="6" id="KW-0479">Metal-binding</keyword>
<proteinExistence type="inferred from homology"/>
<dbReference type="Gene3D" id="3.40.50.300">
    <property type="entry name" value="P-loop containing nucleotide triphosphate hydrolases"/>
    <property type="match status" value="1"/>
</dbReference>
<evidence type="ECO:0000313" key="12">
    <source>
        <dbReference type="Proteomes" id="UP000662074"/>
    </source>
</evidence>
<dbReference type="GO" id="GO:0005524">
    <property type="term" value="F:ATP binding"/>
    <property type="evidence" value="ECO:0007669"/>
    <property type="project" value="UniProtKB-KW"/>
</dbReference>
<dbReference type="Pfam" id="PF02367">
    <property type="entry name" value="TsaE"/>
    <property type="match status" value="1"/>
</dbReference>
<dbReference type="InterPro" id="IPR003442">
    <property type="entry name" value="T6A_TsaE"/>
</dbReference>
<evidence type="ECO:0000256" key="4">
    <source>
        <dbReference type="ARBA" id="ARBA00022490"/>
    </source>
</evidence>
<evidence type="ECO:0000256" key="9">
    <source>
        <dbReference type="ARBA" id="ARBA00022842"/>
    </source>
</evidence>
<evidence type="ECO:0000256" key="10">
    <source>
        <dbReference type="ARBA" id="ARBA00032441"/>
    </source>
</evidence>
<evidence type="ECO:0000256" key="3">
    <source>
        <dbReference type="ARBA" id="ARBA00019010"/>
    </source>
</evidence>
<evidence type="ECO:0000313" key="11">
    <source>
        <dbReference type="EMBL" id="GGI50971.1"/>
    </source>
</evidence>
<keyword evidence="4" id="KW-0963">Cytoplasm</keyword>
<dbReference type="AlphaFoldDB" id="A0A917J9H7"/>
<organism evidence="11 12">
    <name type="scientific">Mucilaginibacter galii</name>
    <dbReference type="NCBI Taxonomy" id="2005073"/>
    <lineage>
        <taxon>Bacteria</taxon>
        <taxon>Pseudomonadati</taxon>
        <taxon>Bacteroidota</taxon>
        <taxon>Sphingobacteriia</taxon>
        <taxon>Sphingobacteriales</taxon>
        <taxon>Sphingobacteriaceae</taxon>
        <taxon>Mucilaginibacter</taxon>
    </lineage>
</organism>
<reference evidence="11" key="1">
    <citation type="journal article" date="2014" name="Int. J. Syst. Evol. Microbiol.">
        <title>Complete genome sequence of Corynebacterium casei LMG S-19264T (=DSM 44701T), isolated from a smear-ripened cheese.</title>
        <authorList>
            <consortium name="US DOE Joint Genome Institute (JGI-PGF)"/>
            <person name="Walter F."/>
            <person name="Albersmeier A."/>
            <person name="Kalinowski J."/>
            <person name="Ruckert C."/>
        </authorList>
    </citation>
    <scope>NUCLEOTIDE SEQUENCE</scope>
    <source>
        <strain evidence="11">CCM 8711</strain>
    </source>
</reference>
<name>A0A917J9H7_9SPHI</name>
<dbReference type="InterPro" id="IPR027417">
    <property type="entry name" value="P-loop_NTPase"/>
</dbReference>
<dbReference type="RefSeq" id="WP_188416605.1">
    <property type="nucleotide sequence ID" value="NZ_BMDO01000005.1"/>
</dbReference>
<evidence type="ECO:0000256" key="2">
    <source>
        <dbReference type="ARBA" id="ARBA00007599"/>
    </source>
</evidence>
<comment type="caution">
    <text evidence="11">The sequence shown here is derived from an EMBL/GenBank/DDBJ whole genome shotgun (WGS) entry which is preliminary data.</text>
</comment>
<evidence type="ECO:0000256" key="6">
    <source>
        <dbReference type="ARBA" id="ARBA00022723"/>
    </source>
</evidence>